<gene>
    <name evidence="1" type="ORF">KC19_12G169200</name>
</gene>
<evidence type="ECO:0000313" key="1">
    <source>
        <dbReference type="EMBL" id="KAG0555438.1"/>
    </source>
</evidence>
<proteinExistence type="predicted"/>
<reference evidence="1" key="1">
    <citation type="submission" date="2020-06" db="EMBL/GenBank/DDBJ databases">
        <title>WGS assembly of Ceratodon purpureus strain R40.</title>
        <authorList>
            <person name="Carey S.B."/>
            <person name="Jenkins J."/>
            <person name="Shu S."/>
            <person name="Lovell J.T."/>
            <person name="Sreedasyam A."/>
            <person name="Maumus F."/>
            <person name="Tiley G.P."/>
            <person name="Fernandez-Pozo N."/>
            <person name="Barry K."/>
            <person name="Chen C."/>
            <person name="Wang M."/>
            <person name="Lipzen A."/>
            <person name="Daum C."/>
            <person name="Saski C.A."/>
            <person name="Payton A.C."/>
            <person name="Mcbreen J.C."/>
            <person name="Conrad R.E."/>
            <person name="Kollar L.M."/>
            <person name="Olsson S."/>
            <person name="Huttunen S."/>
            <person name="Landis J.B."/>
            <person name="Wickett N.J."/>
            <person name="Johnson M.G."/>
            <person name="Rensing S.A."/>
            <person name="Grimwood J."/>
            <person name="Schmutz J."/>
            <person name="Mcdaniel S.F."/>
        </authorList>
    </citation>
    <scope>NUCLEOTIDE SEQUENCE</scope>
    <source>
        <strain evidence="1">R40</strain>
    </source>
</reference>
<comment type="caution">
    <text evidence="1">The sequence shown here is derived from an EMBL/GenBank/DDBJ whole genome shotgun (WGS) entry which is preliminary data.</text>
</comment>
<keyword evidence="2" id="KW-1185">Reference proteome</keyword>
<dbReference type="EMBL" id="CM026433">
    <property type="protein sequence ID" value="KAG0555438.1"/>
    <property type="molecule type" value="Genomic_DNA"/>
</dbReference>
<organism evidence="1 2">
    <name type="scientific">Ceratodon purpureus</name>
    <name type="common">Fire moss</name>
    <name type="synonym">Dicranum purpureum</name>
    <dbReference type="NCBI Taxonomy" id="3225"/>
    <lineage>
        <taxon>Eukaryota</taxon>
        <taxon>Viridiplantae</taxon>
        <taxon>Streptophyta</taxon>
        <taxon>Embryophyta</taxon>
        <taxon>Bryophyta</taxon>
        <taxon>Bryophytina</taxon>
        <taxon>Bryopsida</taxon>
        <taxon>Dicranidae</taxon>
        <taxon>Pseudoditrichales</taxon>
        <taxon>Ditrichaceae</taxon>
        <taxon>Ceratodon</taxon>
    </lineage>
</organism>
<dbReference type="Proteomes" id="UP000822688">
    <property type="component" value="Chromosome 12"/>
</dbReference>
<sequence>MGGDSTRGPYMKESAVRKDLKPCRIVLRAPRCRVACCNLRASFALSRPGTVALCSLRACIVAMTCGSAVSYKLCDENLEQLQQHTPKEQTAMWTEGREGRAQVRGLCFCTECREFGREEKVGCS</sequence>
<accession>A0A8T0GC63</accession>
<name>A0A8T0GC63_CERPU</name>
<dbReference type="AlphaFoldDB" id="A0A8T0GC63"/>
<protein>
    <submittedName>
        <fullName evidence="1">Uncharacterized protein</fullName>
    </submittedName>
</protein>
<evidence type="ECO:0000313" key="2">
    <source>
        <dbReference type="Proteomes" id="UP000822688"/>
    </source>
</evidence>